<keyword evidence="2" id="KW-1185">Reference proteome</keyword>
<accession>A0ABS1V3R7</accession>
<reference evidence="1 2" key="1">
    <citation type="submission" date="2021-01" db="EMBL/GenBank/DDBJ databases">
        <title>Belnapia mucosa sp. nov. and Belnapia arida sp. nov., isolated from the Tabernas Desert (Almeria, Spain).</title>
        <authorList>
            <person name="Molina-Menor E."/>
            <person name="Vidal-Verdu A."/>
            <person name="Calonge A."/>
            <person name="Satari L."/>
            <person name="Pereto Magraner J."/>
            <person name="Porcar Miralles M."/>
        </authorList>
    </citation>
    <scope>NUCLEOTIDE SEQUENCE [LARGE SCALE GENOMIC DNA]</scope>
    <source>
        <strain evidence="1 2">T6</strain>
    </source>
</reference>
<dbReference type="RefSeq" id="WP_202826044.1">
    <property type="nucleotide sequence ID" value="NZ_JAEUXJ010000004.1"/>
</dbReference>
<evidence type="ECO:0000313" key="1">
    <source>
        <dbReference type="EMBL" id="MBL6456326.1"/>
    </source>
</evidence>
<name>A0ABS1V3R7_9PROT</name>
<sequence length="56" mass="6012">MACRGRFAPHPVEEGDGTSTVVQRLEGALETVLGTPELLRFLAQEGAAPSRMNSRT</sequence>
<comment type="caution">
    <text evidence="1">The sequence shown here is derived from an EMBL/GenBank/DDBJ whole genome shotgun (WGS) entry which is preliminary data.</text>
</comment>
<gene>
    <name evidence="1" type="ORF">JMJ55_13410</name>
</gene>
<dbReference type="EMBL" id="JAEUXJ010000004">
    <property type="protein sequence ID" value="MBL6456326.1"/>
    <property type="molecule type" value="Genomic_DNA"/>
</dbReference>
<protein>
    <submittedName>
        <fullName evidence="1">Uncharacterized protein</fullName>
    </submittedName>
</protein>
<organism evidence="1 2">
    <name type="scientific">Belnapia mucosa</name>
    <dbReference type="NCBI Taxonomy" id="2804532"/>
    <lineage>
        <taxon>Bacteria</taxon>
        <taxon>Pseudomonadati</taxon>
        <taxon>Pseudomonadota</taxon>
        <taxon>Alphaproteobacteria</taxon>
        <taxon>Acetobacterales</taxon>
        <taxon>Roseomonadaceae</taxon>
        <taxon>Belnapia</taxon>
    </lineage>
</organism>
<dbReference type="Proteomes" id="UP000606490">
    <property type="component" value="Unassembled WGS sequence"/>
</dbReference>
<proteinExistence type="predicted"/>
<evidence type="ECO:0000313" key="2">
    <source>
        <dbReference type="Proteomes" id="UP000606490"/>
    </source>
</evidence>